<dbReference type="AlphaFoldDB" id="A0A7V9AC00"/>
<dbReference type="GO" id="GO:0008115">
    <property type="term" value="F:sarcosine oxidase activity"/>
    <property type="evidence" value="ECO:0007669"/>
    <property type="project" value="TreeGrafter"/>
</dbReference>
<evidence type="ECO:0000313" key="7">
    <source>
        <dbReference type="Proteomes" id="UP000542342"/>
    </source>
</evidence>
<evidence type="ECO:0000256" key="3">
    <source>
        <dbReference type="ARBA" id="ARBA00022827"/>
    </source>
</evidence>
<evidence type="ECO:0000256" key="2">
    <source>
        <dbReference type="ARBA" id="ARBA00022630"/>
    </source>
</evidence>
<dbReference type="InterPro" id="IPR006076">
    <property type="entry name" value="FAD-dep_OxRdtase"/>
</dbReference>
<evidence type="ECO:0000256" key="4">
    <source>
        <dbReference type="ARBA" id="ARBA00023002"/>
    </source>
</evidence>
<evidence type="ECO:0000313" key="6">
    <source>
        <dbReference type="EMBL" id="MBA2226494.1"/>
    </source>
</evidence>
<evidence type="ECO:0000256" key="1">
    <source>
        <dbReference type="ARBA" id="ARBA00001974"/>
    </source>
</evidence>
<sequence length="387" mass="43361">MSSTQNYDVIVIGVGAMGGAACWQLAQRGWRVLGLDQFAPPHNRGSSHGRTRVIRTAYYEHPAYVPLVRRAFLLWYDLEQITGRRLLTPCQCLNLGPTDGTLIPALRVTVQQHQLPARLLSATEIRQQFPPLRVPEHYQGLLEDQAGFLAVEDCVAAQIEAALKAEANIHLNEPVQDWQLDRDTYLVTTAAAAYRAKRLVITAGAWATRLLRRLQIPLTVMRQVMLWFDVEKRRCDFRRDRFPIFIAETAYGDFYGLPAIDPLGVKVAQHYGAPEYADPDAISWQTSDDDATPVRCFVDEFLPGLGKITQMQVCLYTLTPDRHFVVDLEQTAHTSLAIAAGFSGHGFKFAPVIGEILADLVTTGSTPYNIDLFRLSRFHQGTRTIPS</sequence>
<comment type="cofactor">
    <cofactor evidence="1">
        <name>FAD</name>
        <dbReference type="ChEBI" id="CHEBI:57692"/>
    </cofactor>
</comment>
<dbReference type="NCBIfam" id="NF008425">
    <property type="entry name" value="PRK11259.1"/>
    <property type="match status" value="1"/>
</dbReference>
<dbReference type="EMBL" id="JACEFB010000006">
    <property type="protein sequence ID" value="MBA2226494.1"/>
    <property type="molecule type" value="Genomic_DNA"/>
</dbReference>
<dbReference type="Proteomes" id="UP000542342">
    <property type="component" value="Unassembled WGS sequence"/>
</dbReference>
<dbReference type="PANTHER" id="PTHR10961">
    <property type="entry name" value="PEROXISOMAL SARCOSINE OXIDASE"/>
    <property type="match status" value="1"/>
</dbReference>
<dbReference type="SUPFAM" id="SSF54373">
    <property type="entry name" value="FAD-linked reductases, C-terminal domain"/>
    <property type="match status" value="1"/>
</dbReference>
<dbReference type="EC" id="1.5.3.2" evidence="6"/>
<name>A0A7V9AC00_9BACT</name>
<dbReference type="InterPro" id="IPR036188">
    <property type="entry name" value="FAD/NAD-bd_sf"/>
</dbReference>
<keyword evidence="3" id="KW-0274">FAD</keyword>
<dbReference type="Gene3D" id="3.50.50.60">
    <property type="entry name" value="FAD/NAD(P)-binding domain"/>
    <property type="match status" value="1"/>
</dbReference>
<dbReference type="GO" id="GO:0050660">
    <property type="term" value="F:flavin adenine dinucleotide binding"/>
    <property type="evidence" value="ECO:0007669"/>
    <property type="project" value="InterPro"/>
</dbReference>
<organism evidence="6 7">
    <name type="scientific">Thermogemmata fonticola</name>
    <dbReference type="NCBI Taxonomy" id="2755323"/>
    <lineage>
        <taxon>Bacteria</taxon>
        <taxon>Pseudomonadati</taxon>
        <taxon>Planctomycetota</taxon>
        <taxon>Planctomycetia</taxon>
        <taxon>Gemmatales</taxon>
        <taxon>Gemmataceae</taxon>
        <taxon>Thermogemmata</taxon>
    </lineage>
</organism>
<dbReference type="SUPFAM" id="SSF51905">
    <property type="entry name" value="FAD/NAD(P)-binding domain"/>
    <property type="match status" value="1"/>
</dbReference>
<keyword evidence="4 6" id="KW-0560">Oxidoreductase</keyword>
<dbReference type="GO" id="GO:0050131">
    <property type="term" value="F:N-methyl-L-amino-acid oxidase activity"/>
    <property type="evidence" value="ECO:0007669"/>
    <property type="project" value="UniProtKB-EC"/>
</dbReference>
<dbReference type="Gene3D" id="3.30.9.10">
    <property type="entry name" value="D-Amino Acid Oxidase, subunit A, domain 2"/>
    <property type="match status" value="1"/>
</dbReference>
<keyword evidence="7" id="KW-1185">Reference proteome</keyword>
<keyword evidence="2" id="KW-0285">Flavoprotein</keyword>
<dbReference type="InterPro" id="IPR045170">
    <property type="entry name" value="MTOX"/>
</dbReference>
<gene>
    <name evidence="6" type="primary">solA</name>
    <name evidence="6" type="ORF">H0921_10015</name>
</gene>
<dbReference type="RefSeq" id="WP_194537930.1">
    <property type="nucleotide sequence ID" value="NZ_JACEFB010000006.1"/>
</dbReference>
<evidence type="ECO:0000259" key="5">
    <source>
        <dbReference type="Pfam" id="PF01266"/>
    </source>
</evidence>
<dbReference type="Pfam" id="PF01266">
    <property type="entry name" value="DAO"/>
    <property type="match status" value="1"/>
</dbReference>
<accession>A0A7V9AC00</accession>
<dbReference type="PANTHER" id="PTHR10961:SF7">
    <property type="entry name" value="FAD DEPENDENT OXIDOREDUCTASE DOMAIN-CONTAINING PROTEIN"/>
    <property type="match status" value="1"/>
</dbReference>
<comment type="caution">
    <text evidence="6">The sequence shown here is derived from an EMBL/GenBank/DDBJ whole genome shotgun (WGS) entry which is preliminary data.</text>
</comment>
<protein>
    <submittedName>
        <fullName evidence="6">N-methyl-L-tryptophan oxidase</fullName>
        <ecNumber evidence="6">1.5.3.2</ecNumber>
    </submittedName>
</protein>
<reference evidence="6 7" key="1">
    <citation type="submission" date="2020-07" db="EMBL/GenBank/DDBJ databases">
        <title>Thermogemmata thermophila gen. nov., sp. nov., a novel moderate thermophilic planctomycete from a Kamchatka hot spring.</title>
        <authorList>
            <person name="Elcheninov A.G."/>
            <person name="Podosokorskaya O.A."/>
            <person name="Kovaleva O.L."/>
            <person name="Novikov A."/>
            <person name="Bonch-Osmolovskaya E.A."/>
            <person name="Toshchakov S.V."/>
            <person name="Kublanov I.V."/>
        </authorList>
    </citation>
    <scope>NUCLEOTIDE SEQUENCE [LARGE SCALE GENOMIC DNA]</scope>
    <source>
        <strain evidence="6 7">2918</strain>
    </source>
</reference>
<feature type="domain" description="FAD dependent oxidoreductase" evidence="5">
    <location>
        <begin position="8"/>
        <end position="360"/>
    </location>
</feature>
<proteinExistence type="predicted"/>